<organism evidence="1 2">
    <name type="scientific">Pleurodeles waltl</name>
    <name type="common">Iberian ribbed newt</name>
    <dbReference type="NCBI Taxonomy" id="8319"/>
    <lineage>
        <taxon>Eukaryota</taxon>
        <taxon>Metazoa</taxon>
        <taxon>Chordata</taxon>
        <taxon>Craniata</taxon>
        <taxon>Vertebrata</taxon>
        <taxon>Euteleostomi</taxon>
        <taxon>Amphibia</taxon>
        <taxon>Batrachia</taxon>
        <taxon>Caudata</taxon>
        <taxon>Salamandroidea</taxon>
        <taxon>Salamandridae</taxon>
        <taxon>Pleurodelinae</taxon>
        <taxon>Pleurodeles</taxon>
    </lineage>
</organism>
<reference evidence="1" key="1">
    <citation type="journal article" date="2022" name="bioRxiv">
        <title>Sequencing and chromosome-scale assembly of the giantPleurodeles waltlgenome.</title>
        <authorList>
            <person name="Brown T."/>
            <person name="Elewa A."/>
            <person name="Iarovenko S."/>
            <person name="Subramanian E."/>
            <person name="Araus A.J."/>
            <person name="Petzold A."/>
            <person name="Susuki M."/>
            <person name="Suzuki K.-i.T."/>
            <person name="Hayashi T."/>
            <person name="Toyoda A."/>
            <person name="Oliveira C."/>
            <person name="Osipova E."/>
            <person name="Leigh N.D."/>
            <person name="Simon A."/>
            <person name="Yun M.H."/>
        </authorList>
    </citation>
    <scope>NUCLEOTIDE SEQUENCE</scope>
    <source>
        <strain evidence="1">20211129_DDA</strain>
        <tissue evidence="1">Liver</tissue>
    </source>
</reference>
<protein>
    <submittedName>
        <fullName evidence="1">Uncharacterized protein</fullName>
    </submittedName>
</protein>
<comment type="caution">
    <text evidence="1">The sequence shown here is derived from an EMBL/GenBank/DDBJ whole genome shotgun (WGS) entry which is preliminary data.</text>
</comment>
<dbReference type="Proteomes" id="UP001066276">
    <property type="component" value="Chromosome 7"/>
</dbReference>
<dbReference type="EMBL" id="JANPWB010000011">
    <property type="protein sequence ID" value="KAJ1127002.1"/>
    <property type="molecule type" value="Genomic_DNA"/>
</dbReference>
<evidence type="ECO:0000313" key="1">
    <source>
        <dbReference type="EMBL" id="KAJ1127002.1"/>
    </source>
</evidence>
<evidence type="ECO:0000313" key="2">
    <source>
        <dbReference type="Proteomes" id="UP001066276"/>
    </source>
</evidence>
<accession>A0AAV7PFB4</accession>
<sequence length="73" mass="8437">MASWEKGLLEWAIAEELSTKMVETDDELQDDLATWSAVLHTGMAKEMLQMSDSDCEISLFEYCTWFENVVRVK</sequence>
<keyword evidence="2" id="KW-1185">Reference proteome</keyword>
<name>A0AAV7PFB4_PLEWA</name>
<proteinExistence type="predicted"/>
<gene>
    <name evidence="1" type="ORF">NDU88_005408</name>
</gene>
<dbReference type="AlphaFoldDB" id="A0AAV7PFB4"/>